<name>A0A4R4EBH2_9BACL</name>
<gene>
    <name evidence="2" type="ORF">E0485_12325</name>
</gene>
<dbReference type="Proteomes" id="UP000295418">
    <property type="component" value="Unassembled WGS sequence"/>
</dbReference>
<keyword evidence="1" id="KW-1133">Transmembrane helix</keyword>
<evidence type="ECO:0000256" key="1">
    <source>
        <dbReference type="SAM" id="Phobius"/>
    </source>
</evidence>
<organism evidence="2 3">
    <name type="scientific">Paenibacillus albiflavus</name>
    <dbReference type="NCBI Taxonomy" id="2545760"/>
    <lineage>
        <taxon>Bacteria</taxon>
        <taxon>Bacillati</taxon>
        <taxon>Bacillota</taxon>
        <taxon>Bacilli</taxon>
        <taxon>Bacillales</taxon>
        <taxon>Paenibacillaceae</taxon>
        <taxon>Paenibacillus</taxon>
    </lineage>
</organism>
<keyword evidence="1" id="KW-0472">Membrane</keyword>
<protein>
    <submittedName>
        <fullName evidence="2">Pilus assembly protein CpaF</fullName>
    </submittedName>
</protein>
<dbReference type="Gene3D" id="3.40.50.300">
    <property type="entry name" value="P-loop containing nucleotide triphosphate hydrolases"/>
    <property type="match status" value="1"/>
</dbReference>
<keyword evidence="1" id="KW-0812">Transmembrane</keyword>
<accession>A0A4R4EBH2</accession>
<evidence type="ECO:0000313" key="3">
    <source>
        <dbReference type="Proteomes" id="UP000295418"/>
    </source>
</evidence>
<comment type="caution">
    <text evidence="2">The sequence shown here is derived from an EMBL/GenBank/DDBJ whole genome shotgun (WGS) entry which is preliminary data.</text>
</comment>
<dbReference type="AlphaFoldDB" id="A0A4R4EBH2"/>
<sequence>MLSYAAINLVLIVLISLGLILFLFLKLARPRSTPIKKSLQTDKYTITNMTEFIRVKLGELTNSNLYDLGLTEEEFKRRSNQRSELKKALKGCSTGDYSDKSYVKQFMFDMLIQTYDLNADTINLAIPFEDSKLLTIQDKFDILLYVYKSKVGFEALNEIIRIYRLDEPKAVIEHEESESFIITEQDIQRIYQAVNPRLTFEDKLSIIVQRIYAYYKGFGIIDEIRDMNIDGVSGGVSGTGGDDEMSQRSIWLFYKGKSIHCSFLSFGSRLELKRICQNIYKYNNPGQLTEANGYMVNEMKDGSRVVVVRPPFAESWAFFVRKFDLPNVSLEKLLQDENAYLPIALLQFLMKGARITAITGAQGSGKTTLLMAMIKSIYATLTLRIQEMAFELHARNIYPERNILTFRETNAISGQEGLDVQKKTDGAVNILGEVATDAVAAWMIQMSQVASLFTVFTHHAKTFKDLVFSLRNSLLKVGIFNHEMIAEQQVVQVINFDIHLTKDYNGKRYIERITECVPLEFTKSATALGGQMFEASNIVEFKDGKYVVGNRISDRNISAMEQCMSSKDREEFHVFLKEHWE</sequence>
<feature type="transmembrane region" description="Helical" evidence="1">
    <location>
        <begin position="6"/>
        <end position="28"/>
    </location>
</feature>
<dbReference type="EMBL" id="SKFG01000010">
    <property type="protein sequence ID" value="TCZ77236.1"/>
    <property type="molecule type" value="Genomic_DNA"/>
</dbReference>
<dbReference type="RefSeq" id="WP_132418338.1">
    <property type="nucleotide sequence ID" value="NZ_SKFG01000010.1"/>
</dbReference>
<reference evidence="2 3" key="1">
    <citation type="submission" date="2019-03" db="EMBL/GenBank/DDBJ databases">
        <authorList>
            <person name="Kim M.K.M."/>
        </authorList>
    </citation>
    <scope>NUCLEOTIDE SEQUENCE [LARGE SCALE GENOMIC DNA]</scope>
    <source>
        <strain evidence="2 3">18JY21-1</strain>
    </source>
</reference>
<keyword evidence="3" id="KW-1185">Reference proteome</keyword>
<proteinExistence type="predicted"/>
<dbReference type="SUPFAM" id="SSF52540">
    <property type="entry name" value="P-loop containing nucleoside triphosphate hydrolases"/>
    <property type="match status" value="1"/>
</dbReference>
<evidence type="ECO:0000313" key="2">
    <source>
        <dbReference type="EMBL" id="TCZ77236.1"/>
    </source>
</evidence>
<dbReference type="InterPro" id="IPR027417">
    <property type="entry name" value="P-loop_NTPase"/>
</dbReference>
<dbReference type="OrthoDB" id="1981678at2"/>